<dbReference type="EMBL" id="JAAAIN010000895">
    <property type="protein sequence ID" value="KAG0310025.1"/>
    <property type="molecule type" value="Genomic_DNA"/>
</dbReference>
<feature type="region of interest" description="Disordered" evidence="7">
    <location>
        <begin position="699"/>
        <end position="730"/>
    </location>
</feature>
<dbReference type="GO" id="GO:0042162">
    <property type="term" value="F:telomeric DNA binding"/>
    <property type="evidence" value="ECO:0007669"/>
    <property type="project" value="TreeGrafter"/>
</dbReference>
<sequence length="1158" mass="129175">MPTFSSNNNARQNSEQPPLQVPTTSNNGSSATNQRIFVDPQGQPLHICVSVTVPDRDTDYGGIPTYDESKAAIKLGAPGRATQELMFSVDWVKNCIEAEQLLEHDTPAYRLGVATRSTKTLFSREDDKLLEEFVKSKKAQNAFLNGNKIYEEFAERHNRHSAQSWRERAVTVLKLTAVQSPYEASKAKREEARRLMQEKLAADKQMLEAEQKKLLELQVLQQQQQQLQAAPHARTRNAQKPTQSQFRPTPQSRQSPIATTKHTVEHNCEVIGSESEEELKQESTSQYLTQQFPHSQQPILEFVDIESTDDEDRIHKAARDVIAYRRSHPGLQASASQLPELPVSLSADKKLTSSQTFLFDVSSPSPLARSPPRATEPRDISAASDKGFQQHDHSHNCDVLSGSNHDELNGAWKGDSDLDDSSVKSKDRSSLSGNKDSRTSSASRNSNTSNTNVQEFTGQHHSLAEVDTSLMDPFKGNGIYGTYKEMGSDADDSDYSEPKYPQPSPRSKRSVKAAKARPATLSPVSKRRASPDSLQDSTLKRNSRRSLPNRSWNQNILPASKVTTATPSPPERIFHLHERKPAGTPTQDDLVASQDPLSPPPPAWRNSPQAHLSIPDTLSVADQEVLASASQKDVPGIGASRVGAVVGDVQEDASDENTHDEPIIEDLQEGLAVEGIQDEPVLDDWQDEQVLDDSYDDLVEQSPVGDPEIAGSSLNVDLPEQDDSGDLADEDDKIIEQRILEKKKRRQLTPLEPQEQKTLSSLLTTEECHTSQVQDERDSEDDHLTYKLPAKLLSHTPTQRHQKQWSQTVWNGGMSFQFKKLPVVSPGLEGGVSASSSVPVSRNMSVPVSREVSVPVVDGGKSQDEVEADRLSSPGQAQEVDLSFQVNVTQTQTVTESIETTITDQVDALLTAEDELEDNVVLGDRDEFVFLEEEEEQDEKEEQEEANEHWTNDTVQEIQEKAHVSPMDAPSDNPKSEVEKDTREASVFSSVTEFKDVMLDYYSGEGDNESLEEQQERQQLLLYLRDFYRKEIRTLMLHELVPALRSIDVLDACSGDLALARVLISKGMTEEIESRFWTRADDCKLLSSQDEDVTSLLERHTAVDLIQRTRYLTKTREEAKQFEVAPGAMEKSGLLKRARGRFGGRESKRQRLDEEAQG</sequence>
<evidence type="ECO:0000256" key="5">
    <source>
        <dbReference type="ARBA" id="ARBA00022895"/>
    </source>
</evidence>
<feature type="compositionally biased region" description="Basic and acidic residues" evidence="7">
    <location>
        <begin position="974"/>
        <end position="983"/>
    </location>
</feature>
<dbReference type="PANTHER" id="PTHR16466">
    <property type="entry name" value="TELOMERE REPEAT-BINDING FACTOR 2-INTERACTING PROTEIN 1"/>
    <property type="match status" value="1"/>
</dbReference>
<evidence type="ECO:0000313" key="9">
    <source>
        <dbReference type="EMBL" id="KAG0310025.1"/>
    </source>
</evidence>
<evidence type="ECO:0000256" key="6">
    <source>
        <dbReference type="ARBA" id="ARBA00023242"/>
    </source>
</evidence>
<evidence type="ECO:0000256" key="3">
    <source>
        <dbReference type="ARBA" id="ARBA00010467"/>
    </source>
</evidence>
<protein>
    <recommendedName>
        <fullName evidence="8">TERF2-interacting telomeric protein 1 Myb domain-containing protein</fullName>
    </recommendedName>
</protein>
<dbReference type="GO" id="GO:0070187">
    <property type="term" value="C:shelterin complex"/>
    <property type="evidence" value="ECO:0007669"/>
    <property type="project" value="TreeGrafter"/>
</dbReference>
<gene>
    <name evidence="9" type="ORF">BGZ97_012852</name>
</gene>
<feature type="compositionally biased region" description="Basic residues" evidence="7">
    <location>
        <begin position="506"/>
        <end position="515"/>
    </location>
</feature>
<dbReference type="GO" id="GO:0031848">
    <property type="term" value="P:protection from non-homologous end joining at telomere"/>
    <property type="evidence" value="ECO:0007669"/>
    <property type="project" value="TreeGrafter"/>
</dbReference>
<feature type="compositionally biased region" description="Basic and acidic residues" evidence="7">
    <location>
        <begin position="766"/>
        <end position="781"/>
    </location>
</feature>
<comment type="similarity">
    <text evidence="3">Belongs to the RAP1 family.</text>
</comment>
<dbReference type="InterPro" id="IPR039595">
    <property type="entry name" value="TE2IP/Rap1"/>
</dbReference>
<feature type="region of interest" description="Disordered" evidence="7">
    <location>
        <begin position="1"/>
        <end position="34"/>
    </location>
</feature>
<dbReference type="Proteomes" id="UP000823405">
    <property type="component" value="Unassembled WGS sequence"/>
</dbReference>
<dbReference type="GO" id="GO:0010833">
    <property type="term" value="P:telomere maintenance via telomere lengthening"/>
    <property type="evidence" value="ECO:0007669"/>
    <property type="project" value="TreeGrafter"/>
</dbReference>
<feature type="compositionally biased region" description="Acidic residues" evidence="7">
    <location>
        <begin position="719"/>
        <end position="730"/>
    </location>
</feature>
<evidence type="ECO:0000256" key="1">
    <source>
        <dbReference type="ARBA" id="ARBA00004123"/>
    </source>
</evidence>
<feature type="region of interest" description="Disordered" evidence="7">
    <location>
        <begin position="226"/>
        <end position="263"/>
    </location>
</feature>
<dbReference type="SUPFAM" id="SSF46689">
    <property type="entry name" value="Homeodomain-like"/>
    <property type="match status" value="1"/>
</dbReference>
<feature type="region of interest" description="Disordered" evidence="7">
    <location>
        <begin position="746"/>
        <end position="781"/>
    </location>
</feature>
<proteinExistence type="inferred from homology"/>
<dbReference type="CDD" id="cd11655">
    <property type="entry name" value="rap1_myb-like"/>
    <property type="match status" value="1"/>
</dbReference>
<evidence type="ECO:0000256" key="7">
    <source>
        <dbReference type="SAM" id="MobiDB-lite"/>
    </source>
</evidence>
<comment type="subcellular location">
    <subcellularLocation>
        <location evidence="2">Chromosome</location>
        <location evidence="2">Telomere</location>
    </subcellularLocation>
    <subcellularLocation>
        <location evidence="1">Nucleus</location>
    </subcellularLocation>
</comment>
<reference evidence="9" key="1">
    <citation type="journal article" date="2020" name="Fungal Divers.">
        <title>Resolving the Mortierellaceae phylogeny through synthesis of multi-gene phylogenetics and phylogenomics.</title>
        <authorList>
            <person name="Vandepol N."/>
            <person name="Liber J."/>
            <person name="Desiro A."/>
            <person name="Na H."/>
            <person name="Kennedy M."/>
            <person name="Barry K."/>
            <person name="Grigoriev I.V."/>
            <person name="Miller A.N."/>
            <person name="O'Donnell K."/>
            <person name="Stajich J.E."/>
            <person name="Bonito G."/>
        </authorList>
    </citation>
    <scope>NUCLEOTIDE SEQUENCE</scope>
    <source>
        <strain evidence="9">NVP60</strain>
    </source>
</reference>
<dbReference type="PANTHER" id="PTHR16466:SF6">
    <property type="entry name" value="TELOMERIC REPEAT-BINDING FACTOR 2-INTERACTING PROTEIN 1"/>
    <property type="match status" value="1"/>
</dbReference>
<feature type="region of interest" description="Disordered" evidence="7">
    <location>
        <begin position="1139"/>
        <end position="1158"/>
    </location>
</feature>
<organism evidence="9 10">
    <name type="scientific">Linnemannia gamsii</name>
    <dbReference type="NCBI Taxonomy" id="64522"/>
    <lineage>
        <taxon>Eukaryota</taxon>
        <taxon>Fungi</taxon>
        <taxon>Fungi incertae sedis</taxon>
        <taxon>Mucoromycota</taxon>
        <taxon>Mortierellomycotina</taxon>
        <taxon>Mortierellomycetes</taxon>
        <taxon>Mortierellales</taxon>
        <taxon>Mortierellaceae</taxon>
        <taxon>Linnemannia</taxon>
    </lineage>
</organism>
<feature type="region of interest" description="Disordered" evidence="7">
    <location>
        <begin position="482"/>
        <end position="569"/>
    </location>
</feature>
<feature type="compositionally biased region" description="Acidic residues" evidence="7">
    <location>
        <begin position="933"/>
        <end position="945"/>
    </location>
</feature>
<comment type="caution">
    <text evidence="9">The sequence shown here is derived from an EMBL/GenBank/DDBJ whole genome shotgun (WGS) entry which is preliminary data.</text>
</comment>
<feature type="compositionally biased region" description="Basic and acidic residues" evidence="7">
    <location>
        <begin position="1143"/>
        <end position="1158"/>
    </location>
</feature>
<feature type="compositionally biased region" description="Polar residues" evidence="7">
    <location>
        <begin position="236"/>
        <end position="261"/>
    </location>
</feature>
<feature type="domain" description="TERF2-interacting telomeric protein 1 Myb" evidence="8">
    <location>
        <begin position="122"/>
        <end position="173"/>
    </location>
</feature>
<dbReference type="InterPro" id="IPR009057">
    <property type="entry name" value="Homeodomain-like_sf"/>
</dbReference>
<keyword evidence="4" id="KW-0158">Chromosome</keyword>
<dbReference type="Gene3D" id="1.10.10.60">
    <property type="entry name" value="Homeodomain-like"/>
    <property type="match status" value="1"/>
</dbReference>
<feature type="region of interest" description="Disordered" evidence="7">
    <location>
        <begin position="933"/>
        <end position="952"/>
    </location>
</feature>
<evidence type="ECO:0000256" key="2">
    <source>
        <dbReference type="ARBA" id="ARBA00004574"/>
    </source>
</evidence>
<evidence type="ECO:0000259" key="8">
    <source>
        <dbReference type="Pfam" id="PF08914"/>
    </source>
</evidence>
<name>A0A9P6R4A8_9FUNG</name>
<feature type="region of interest" description="Disordered" evidence="7">
    <location>
        <begin position="962"/>
        <end position="983"/>
    </location>
</feature>
<accession>A0A9P6R4A8</accession>
<evidence type="ECO:0000313" key="10">
    <source>
        <dbReference type="Proteomes" id="UP000823405"/>
    </source>
</evidence>
<feature type="compositionally biased region" description="Low complexity" evidence="7">
    <location>
        <begin position="439"/>
        <end position="452"/>
    </location>
</feature>
<feature type="region of interest" description="Disordered" evidence="7">
    <location>
        <begin position="361"/>
        <end position="458"/>
    </location>
</feature>
<keyword evidence="10" id="KW-1185">Reference proteome</keyword>
<dbReference type="InterPro" id="IPR015010">
    <property type="entry name" value="TERF2IP_Myb"/>
</dbReference>
<dbReference type="OrthoDB" id="435460at2759"/>
<keyword evidence="5" id="KW-0779">Telomere</keyword>
<dbReference type="Pfam" id="PF08914">
    <property type="entry name" value="Myb_Rap1"/>
    <property type="match status" value="1"/>
</dbReference>
<dbReference type="AlphaFoldDB" id="A0A9P6R4A8"/>
<feature type="region of interest" description="Disordered" evidence="7">
    <location>
        <begin position="581"/>
        <end position="610"/>
    </location>
</feature>
<evidence type="ECO:0000256" key="4">
    <source>
        <dbReference type="ARBA" id="ARBA00022454"/>
    </source>
</evidence>
<feature type="compositionally biased region" description="Polar residues" evidence="7">
    <location>
        <begin position="545"/>
        <end position="566"/>
    </location>
</feature>
<feature type="compositionally biased region" description="Low complexity" evidence="7">
    <location>
        <begin position="362"/>
        <end position="373"/>
    </location>
</feature>
<keyword evidence="6" id="KW-0539">Nucleus</keyword>